<keyword evidence="4" id="KW-0479">Metal-binding</keyword>
<dbReference type="EMBL" id="PNCI01000020">
    <property type="protein sequence ID" value="TMP28856.1"/>
    <property type="molecule type" value="Genomic_DNA"/>
</dbReference>
<dbReference type="Pfam" id="PF00078">
    <property type="entry name" value="RVT_1"/>
    <property type="match status" value="1"/>
</dbReference>
<evidence type="ECO:0000256" key="4">
    <source>
        <dbReference type="ARBA" id="ARBA00022723"/>
    </source>
</evidence>
<feature type="domain" description="Reverse transcriptase" evidence="10">
    <location>
        <begin position="1"/>
        <end position="226"/>
    </location>
</feature>
<sequence>MKLSQKEVLNALKVQSIDDIKKISNEFSFKDGFYIPESMEYKILSKNLSVIFSKLPLSSAAKAYRKKHSYYDFFRPHLEGEHFLRLDIKAFFNSITSEHLEGFLISHLKGKNAYEIKMLARAISFFLTVKVDKKQILPIGFPASPSIANLIFRPLDITIEKLCHNKKIIYSRYSDDLLFSSASGSVIHSSWFESQISYIISKLDMRLNTSKRIATSKEISLNGYVLYGEENNKKIRFSNQRLRILKKLIHYKKVRNLPDRVIAKKLFQDEVRILDSSLRFNKKSEFLDTFCRDQVINKLRGYRSYLISLLKYDNLYSCVDREYKIYICDLIGELNSIIFSYDRG</sequence>
<comment type="caution">
    <text evidence="11">The sequence shown here is derived from an EMBL/GenBank/DDBJ whole genome shotgun (WGS) entry which is preliminary data.</text>
</comment>
<dbReference type="GO" id="GO:0051607">
    <property type="term" value="P:defense response to virus"/>
    <property type="evidence" value="ECO:0007669"/>
    <property type="project" value="UniProtKB-KW"/>
</dbReference>
<dbReference type="EC" id="2.7.7.49" evidence="1"/>
<dbReference type="AlphaFoldDB" id="A0A5S3WMD4"/>
<evidence type="ECO:0000256" key="6">
    <source>
        <dbReference type="ARBA" id="ARBA00022918"/>
    </source>
</evidence>
<evidence type="ECO:0000313" key="12">
    <source>
        <dbReference type="Proteomes" id="UP000310249"/>
    </source>
</evidence>
<dbReference type="PANTHER" id="PTHR34047:SF7">
    <property type="entry name" value="RNA-DIRECTED DNA POLYMERASE"/>
    <property type="match status" value="1"/>
</dbReference>
<evidence type="ECO:0000256" key="5">
    <source>
        <dbReference type="ARBA" id="ARBA00022842"/>
    </source>
</evidence>
<dbReference type="InterPro" id="IPR043502">
    <property type="entry name" value="DNA/RNA_pol_sf"/>
</dbReference>
<dbReference type="PROSITE" id="PS50878">
    <property type="entry name" value="RT_POL"/>
    <property type="match status" value="1"/>
</dbReference>
<protein>
    <recommendedName>
        <fullName evidence="1">RNA-directed DNA polymerase</fullName>
        <ecNumber evidence="1">2.7.7.49</ecNumber>
    </recommendedName>
</protein>
<comment type="catalytic activity">
    <reaction evidence="9">
        <text>DNA(n) + a 2'-deoxyribonucleoside 5'-triphosphate = DNA(n+1) + diphosphate</text>
        <dbReference type="Rhea" id="RHEA:22508"/>
        <dbReference type="Rhea" id="RHEA-COMP:17339"/>
        <dbReference type="Rhea" id="RHEA-COMP:17340"/>
        <dbReference type="ChEBI" id="CHEBI:33019"/>
        <dbReference type="ChEBI" id="CHEBI:61560"/>
        <dbReference type="ChEBI" id="CHEBI:173112"/>
        <dbReference type="EC" id="2.7.7.49"/>
    </reaction>
</comment>
<keyword evidence="5" id="KW-0460">Magnesium</keyword>
<evidence type="ECO:0000256" key="3">
    <source>
        <dbReference type="ARBA" id="ARBA00022695"/>
    </source>
</evidence>
<evidence type="ECO:0000256" key="9">
    <source>
        <dbReference type="ARBA" id="ARBA00048173"/>
    </source>
</evidence>
<keyword evidence="7" id="KW-0051">Antiviral defense</keyword>
<dbReference type="PRINTS" id="PR00866">
    <property type="entry name" value="RNADNAPOLMS"/>
</dbReference>
<dbReference type="RefSeq" id="WP_138553127.1">
    <property type="nucleotide sequence ID" value="NZ_PNCH01000057.1"/>
</dbReference>
<dbReference type="OrthoDB" id="7055795at2"/>
<comment type="similarity">
    <text evidence="8">Belongs to the bacterial reverse transcriptase family.</text>
</comment>
<name>A0A5S3WMD4_9GAMM</name>
<keyword evidence="3" id="KW-0548">Nucleotidyltransferase</keyword>
<dbReference type="GO" id="GO:0003723">
    <property type="term" value="F:RNA binding"/>
    <property type="evidence" value="ECO:0007669"/>
    <property type="project" value="InterPro"/>
</dbReference>
<evidence type="ECO:0000256" key="2">
    <source>
        <dbReference type="ARBA" id="ARBA00022679"/>
    </source>
</evidence>
<evidence type="ECO:0000256" key="8">
    <source>
        <dbReference type="ARBA" id="ARBA00034120"/>
    </source>
</evidence>
<evidence type="ECO:0000313" key="11">
    <source>
        <dbReference type="EMBL" id="TMP28856.1"/>
    </source>
</evidence>
<gene>
    <name evidence="11" type="ORF">CWB99_10475</name>
</gene>
<dbReference type="Proteomes" id="UP000310249">
    <property type="component" value="Unassembled WGS sequence"/>
</dbReference>
<dbReference type="PANTHER" id="PTHR34047">
    <property type="entry name" value="NUCLEAR INTRON MATURASE 1, MITOCHONDRIAL-RELATED"/>
    <property type="match status" value="1"/>
</dbReference>
<dbReference type="InterPro" id="IPR000123">
    <property type="entry name" value="Reverse_transcriptase_msDNA"/>
</dbReference>
<reference evidence="11 12" key="1">
    <citation type="submission" date="2018-01" db="EMBL/GenBank/DDBJ databases">
        <authorList>
            <person name="Paulsen S."/>
            <person name="Gram L.K."/>
        </authorList>
    </citation>
    <scope>NUCLEOTIDE SEQUENCE [LARGE SCALE GENOMIC DNA]</scope>
    <source>
        <strain evidence="11 12">S2676</strain>
    </source>
</reference>
<dbReference type="GO" id="GO:0046872">
    <property type="term" value="F:metal ion binding"/>
    <property type="evidence" value="ECO:0007669"/>
    <property type="project" value="UniProtKB-KW"/>
</dbReference>
<evidence type="ECO:0000259" key="10">
    <source>
        <dbReference type="PROSITE" id="PS50878"/>
    </source>
</evidence>
<proteinExistence type="inferred from homology"/>
<organism evidence="11 12">
    <name type="scientific">Pseudoalteromonas rubra</name>
    <dbReference type="NCBI Taxonomy" id="43658"/>
    <lineage>
        <taxon>Bacteria</taxon>
        <taxon>Pseudomonadati</taxon>
        <taxon>Pseudomonadota</taxon>
        <taxon>Gammaproteobacteria</taxon>
        <taxon>Alteromonadales</taxon>
        <taxon>Pseudoalteromonadaceae</taxon>
        <taxon>Pseudoalteromonas</taxon>
    </lineage>
</organism>
<reference evidence="12" key="2">
    <citation type="submission" date="2019-06" db="EMBL/GenBank/DDBJ databases">
        <title>Co-occurence of chitin degradation, pigmentation and bioactivity in marine Pseudoalteromonas.</title>
        <authorList>
            <person name="Sonnenschein E.C."/>
            <person name="Bech P.K."/>
        </authorList>
    </citation>
    <scope>NUCLEOTIDE SEQUENCE [LARGE SCALE GENOMIC DNA]</scope>
    <source>
        <strain evidence="12">S2676</strain>
    </source>
</reference>
<keyword evidence="6 11" id="KW-0695">RNA-directed DNA polymerase</keyword>
<keyword evidence="2" id="KW-0808">Transferase</keyword>
<dbReference type="InterPro" id="IPR051083">
    <property type="entry name" value="GrpII_Intron_Splice-Mob/Def"/>
</dbReference>
<evidence type="ECO:0000256" key="7">
    <source>
        <dbReference type="ARBA" id="ARBA00023118"/>
    </source>
</evidence>
<dbReference type="InterPro" id="IPR000477">
    <property type="entry name" value="RT_dom"/>
</dbReference>
<dbReference type="SUPFAM" id="SSF56672">
    <property type="entry name" value="DNA/RNA polymerases"/>
    <property type="match status" value="1"/>
</dbReference>
<dbReference type="GO" id="GO:0003964">
    <property type="term" value="F:RNA-directed DNA polymerase activity"/>
    <property type="evidence" value="ECO:0007669"/>
    <property type="project" value="UniProtKB-KW"/>
</dbReference>
<evidence type="ECO:0000256" key="1">
    <source>
        <dbReference type="ARBA" id="ARBA00012493"/>
    </source>
</evidence>
<accession>A0A5S3WMD4</accession>
<dbReference type="CDD" id="cd03487">
    <property type="entry name" value="RT_Bac_retron_II"/>
    <property type="match status" value="1"/>
</dbReference>